<dbReference type="EMBL" id="CAJVPJ010000687">
    <property type="protein sequence ID" value="CAG8549090.1"/>
    <property type="molecule type" value="Genomic_DNA"/>
</dbReference>
<name>A0A9N9FPS5_9GLOM</name>
<dbReference type="Proteomes" id="UP000789572">
    <property type="component" value="Unassembled WGS sequence"/>
</dbReference>
<feature type="non-terminal residue" evidence="1">
    <location>
        <position position="42"/>
    </location>
</feature>
<gene>
    <name evidence="1" type="ORF">POCULU_LOCUS4926</name>
</gene>
<keyword evidence="2" id="KW-1185">Reference proteome</keyword>
<dbReference type="AlphaFoldDB" id="A0A9N9FPS5"/>
<comment type="caution">
    <text evidence="1">The sequence shown here is derived from an EMBL/GenBank/DDBJ whole genome shotgun (WGS) entry which is preliminary data.</text>
</comment>
<reference evidence="1" key="1">
    <citation type="submission" date="2021-06" db="EMBL/GenBank/DDBJ databases">
        <authorList>
            <person name="Kallberg Y."/>
            <person name="Tangrot J."/>
            <person name="Rosling A."/>
        </authorList>
    </citation>
    <scope>NUCLEOTIDE SEQUENCE</scope>
    <source>
        <strain evidence="1">IA702</strain>
    </source>
</reference>
<protein>
    <submittedName>
        <fullName evidence="1">10878_t:CDS:1</fullName>
    </submittedName>
</protein>
<organism evidence="1 2">
    <name type="scientific">Paraglomus occultum</name>
    <dbReference type="NCBI Taxonomy" id="144539"/>
    <lineage>
        <taxon>Eukaryota</taxon>
        <taxon>Fungi</taxon>
        <taxon>Fungi incertae sedis</taxon>
        <taxon>Mucoromycota</taxon>
        <taxon>Glomeromycotina</taxon>
        <taxon>Glomeromycetes</taxon>
        <taxon>Paraglomerales</taxon>
        <taxon>Paraglomeraceae</taxon>
        <taxon>Paraglomus</taxon>
    </lineage>
</organism>
<proteinExistence type="predicted"/>
<sequence>KEVLEMPKTTRPTWKDEYEILALLSIIMLEQSCPYPTFTSQE</sequence>
<dbReference type="OrthoDB" id="2418310at2759"/>
<accession>A0A9N9FPS5</accession>
<evidence type="ECO:0000313" key="2">
    <source>
        <dbReference type="Proteomes" id="UP000789572"/>
    </source>
</evidence>
<evidence type="ECO:0000313" key="1">
    <source>
        <dbReference type="EMBL" id="CAG8549090.1"/>
    </source>
</evidence>